<dbReference type="STRING" id="307972.A0A2G8L6I3"/>
<evidence type="ECO:0000259" key="18">
    <source>
        <dbReference type="Pfam" id="PF13733"/>
    </source>
</evidence>
<evidence type="ECO:0000256" key="10">
    <source>
        <dbReference type="ARBA" id="ARBA00022989"/>
    </source>
</evidence>
<feature type="domain" description="Galactosyltransferase C-terminal" evidence="17">
    <location>
        <begin position="169"/>
        <end position="242"/>
    </location>
</feature>
<dbReference type="PRINTS" id="PR02050">
    <property type="entry name" value="B14GALTRFASE"/>
</dbReference>
<evidence type="ECO:0000256" key="6">
    <source>
        <dbReference type="ARBA" id="ARBA00022679"/>
    </source>
</evidence>
<evidence type="ECO:0000256" key="7">
    <source>
        <dbReference type="ARBA" id="ARBA00022692"/>
    </source>
</evidence>
<dbReference type="Proteomes" id="UP000230750">
    <property type="component" value="Unassembled WGS sequence"/>
</dbReference>
<comment type="pathway">
    <text evidence="3 16">Protein modification; protein glycosylation.</text>
</comment>
<dbReference type="SUPFAM" id="SSF53448">
    <property type="entry name" value="Nucleotide-diphospho-sugar transferases"/>
    <property type="match status" value="1"/>
</dbReference>
<dbReference type="PANTHER" id="PTHR19300:SF30">
    <property type="entry name" value="BETA-1,4-GALACTOSYLTRANSFERASE 7"/>
    <property type="match status" value="1"/>
</dbReference>
<evidence type="ECO:0000313" key="19">
    <source>
        <dbReference type="EMBL" id="PIK55740.1"/>
    </source>
</evidence>
<keyword evidence="13 16" id="KW-0325">Glycoprotein</keyword>
<gene>
    <name evidence="19" type="ORF">BSL78_07351</name>
</gene>
<dbReference type="GO" id="GO:0046872">
    <property type="term" value="F:metal ion binding"/>
    <property type="evidence" value="ECO:0007669"/>
    <property type="project" value="UniProtKB-KW"/>
</dbReference>
<evidence type="ECO:0000313" key="20">
    <source>
        <dbReference type="Proteomes" id="UP000230750"/>
    </source>
</evidence>
<feature type="domain" description="Galactosyltransferase N-terminal" evidence="18">
    <location>
        <begin position="74"/>
        <end position="159"/>
    </location>
</feature>
<comment type="similarity">
    <text evidence="4 16">Belongs to the glycosyltransferase 7 family.</text>
</comment>
<evidence type="ECO:0000256" key="13">
    <source>
        <dbReference type="ARBA" id="ARBA00023180"/>
    </source>
</evidence>
<dbReference type="EC" id="2.4.1.-" evidence="16"/>
<evidence type="ECO:0000256" key="14">
    <source>
        <dbReference type="ARBA" id="ARBA00023211"/>
    </source>
</evidence>
<keyword evidence="6 16" id="KW-0808">Transferase</keyword>
<dbReference type="Pfam" id="PF13733">
    <property type="entry name" value="Glyco_transf_7N"/>
    <property type="match status" value="1"/>
</dbReference>
<organism evidence="19 20">
    <name type="scientific">Stichopus japonicus</name>
    <name type="common">Sea cucumber</name>
    <dbReference type="NCBI Taxonomy" id="307972"/>
    <lineage>
        <taxon>Eukaryota</taxon>
        <taxon>Metazoa</taxon>
        <taxon>Echinodermata</taxon>
        <taxon>Eleutherozoa</taxon>
        <taxon>Echinozoa</taxon>
        <taxon>Holothuroidea</taxon>
        <taxon>Aspidochirotacea</taxon>
        <taxon>Aspidochirotida</taxon>
        <taxon>Stichopodidae</taxon>
        <taxon>Apostichopus</taxon>
    </lineage>
</organism>
<evidence type="ECO:0000256" key="5">
    <source>
        <dbReference type="ARBA" id="ARBA00022676"/>
    </source>
</evidence>
<evidence type="ECO:0000256" key="9">
    <source>
        <dbReference type="ARBA" id="ARBA00022968"/>
    </source>
</evidence>
<keyword evidence="9 16" id="KW-0735">Signal-anchor</keyword>
<keyword evidence="8" id="KW-0479">Metal-binding</keyword>
<evidence type="ECO:0000256" key="2">
    <source>
        <dbReference type="ARBA" id="ARBA00004323"/>
    </source>
</evidence>
<keyword evidence="10" id="KW-1133">Transmembrane helix</keyword>
<keyword evidence="7" id="KW-0812">Transmembrane</keyword>
<evidence type="ECO:0000256" key="3">
    <source>
        <dbReference type="ARBA" id="ARBA00004922"/>
    </source>
</evidence>
<evidence type="ECO:0000256" key="15">
    <source>
        <dbReference type="ARBA" id="ARBA00051458"/>
    </source>
</evidence>
<evidence type="ECO:0000256" key="16">
    <source>
        <dbReference type="RuleBase" id="RU368121"/>
    </source>
</evidence>
<keyword evidence="5 16" id="KW-0328">Glycosyltransferase</keyword>
<dbReference type="Pfam" id="PF02709">
    <property type="entry name" value="Glyco_transf_7C"/>
    <property type="match status" value="1"/>
</dbReference>
<dbReference type="UniPathway" id="UPA00378"/>
<proteinExistence type="inferred from homology"/>
<sequence length="325" mass="37784">MKVTRLLIAVIGLAVVAMVTLTTYSQCDYSEMDQLATKVQQLRDQLKEQEYILSRGQKSVPESEKDTVDDENWGPHKLGVLIPFRDRFEELMKFVPYMHKYLSRQQVRHHIFVINQMDSHRFNRASLINIGYIMSKKDCDYIAMHDVDLLPRNNELSYRFDVVKEGPHHLASPELHPNYHYKKFVGGILLMQSQHFELVNGLSNSFWGWGREDDELYMRMEEAKLKISRPVGITTGYESFYHIHDPARRKRDRKRYGSQRTESFKRDSVTGLDTVLYDVRSTQELDIDGAPCTVIHVVLTCDVNITPWCDPPPDPAARPVPKKGR</sequence>
<evidence type="ECO:0000256" key="12">
    <source>
        <dbReference type="ARBA" id="ARBA00023136"/>
    </source>
</evidence>
<reference evidence="19 20" key="1">
    <citation type="journal article" date="2017" name="PLoS Biol.">
        <title>The sea cucumber genome provides insights into morphological evolution and visceral regeneration.</title>
        <authorList>
            <person name="Zhang X."/>
            <person name="Sun L."/>
            <person name="Yuan J."/>
            <person name="Sun Y."/>
            <person name="Gao Y."/>
            <person name="Zhang L."/>
            <person name="Li S."/>
            <person name="Dai H."/>
            <person name="Hamel J.F."/>
            <person name="Liu C."/>
            <person name="Yu Y."/>
            <person name="Liu S."/>
            <person name="Lin W."/>
            <person name="Guo K."/>
            <person name="Jin S."/>
            <person name="Xu P."/>
            <person name="Storey K.B."/>
            <person name="Huan P."/>
            <person name="Zhang T."/>
            <person name="Zhou Y."/>
            <person name="Zhang J."/>
            <person name="Lin C."/>
            <person name="Li X."/>
            <person name="Xing L."/>
            <person name="Huo D."/>
            <person name="Sun M."/>
            <person name="Wang L."/>
            <person name="Mercier A."/>
            <person name="Li F."/>
            <person name="Yang H."/>
            <person name="Xiang J."/>
        </authorList>
    </citation>
    <scope>NUCLEOTIDE SEQUENCE [LARGE SCALE GENOMIC DNA]</scope>
    <source>
        <strain evidence="19">Shaxun</strain>
        <tissue evidence="19">Muscle</tissue>
    </source>
</reference>
<evidence type="ECO:0000256" key="8">
    <source>
        <dbReference type="ARBA" id="ARBA00022723"/>
    </source>
</evidence>
<dbReference type="FunFam" id="3.90.550.10:FF:000062">
    <property type="entry name" value="beta-1,4-galactosyltransferase 7 isoform X1"/>
    <property type="match status" value="1"/>
</dbReference>
<dbReference type="GO" id="GO:0005975">
    <property type="term" value="P:carbohydrate metabolic process"/>
    <property type="evidence" value="ECO:0007669"/>
    <property type="project" value="InterPro"/>
</dbReference>
<comment type="subcellular location">
    <subcellularLocation>
        <location evidence="2">Golgi apparatus membrane</location>
        <topology evidence="2">Single-pass type II membrane protein</topology>
    </subcellularLocation>
</comment>
<dbReference type="GO" id="GO:0000139">
    <property type="term" value="C:Golgi membrane"/>
    <property type="evidence" value="ECO:0007669"/>
    <property type="project" value="UniProtKB-SubCell"/>
</dbReference>
<dbReference type="AlphaFoldDB" id="A0A2G8L6I3"/>
<name>A0A2G8L6I3_STIJA</name>
<comment type="caution">
    <text evidence="19">The sequence shown here is derived from an EMBL/GenBank/DDBJ whole genome shotgun (WGS) entry which is preliminary data.</text>
</comment>
<dbReference type="InterPro" id="IPR029044">
    <property type="entry name" value="Nucleotide-diphossugar_trans"/>
</dbReference>
<protein>
    <recommendedName>
        <fullName evidence="16">Beta-1,4-galactosyltransferase</fullName>
        <ecNumber evidence="16">2.4.1.-</ecNumber>
    </recommendedName>
</protein>
<evidence type="ECO:0000256" key="4">
    <source>
        <dbReference type="ARBA" id="ARBA00005735"/>
    </source>
</evidence>
<evidence type="ECO:0000259" key="17">
    <source>
        <dbReference type="Pfam" id="PF02709"/>
    </source>
</evidence>
<evidence type="ECO:0000256" key="1">
    <source>
        <dbReference type="ARBA" id="ARBA00001936"/>
    </source>
</evidence>
<dbReference type="OrthoDB" id="6020664at2759"/>
<keyword evidence="11" id="KW-0333">Golgi apparatus</keyword>
<comment type="function">
    <text evidence="16">Catalyses the transfer of galactose onto proteins or lipids.</text>
</comment>
<comment type="cofactor">
    <cofactor evidence="1">
        <name>Mn(2+)</name>
        <dbReference type="ChEBI" id="CHEBI:29035"/>
    </cofactor>
</comment>
<dbReference type="CDD" id="cd00899">
    <property type="entry name" value="b4GalT"/>
    <property type="match status" value="1"/>
</dbReference>
<dbReference type="InterPro" id="IPR027791">
    <property type="entry name" value="Galactosyl_T_C"/>
</dbReference>
<keyword evidence="20" id="KW-1185">Reference proteome</keyword>
<keyword evidence="14" id="KW-0464">Manganese</keyword>
<dbReference type="InterPro" id="IPR003859">
    <property type="entry name" value="Galactosyl_T"/>
</dbReference>
<dbReference type="EMBL" id="MRZV01000202">
    <property type="protein sequence ID" value="PIK55740.1"/>
    <property type="molecule type" value="Genomic_DNA"/>
</dbReference>
<dbReference type="PANTHER" id="PTHR19300">
    <property type="entry name" value="BETA-1,4-GALACTOSYLTRANSFERASE"/>
    <property type="match status" value="1"/>
</dbReference>
<dbReference type="GO" id="GO:0030166">
    <property type="term" value="P:proteoglycan biosynthetic process"/>
    <property type="evidence" value="ECO:0007669"/>
    <property type="project" value="TreeGrafter"/>
</dbReference>
<accession>A0A2G8L6I3</accession>
<keyword evidence="12" id="KW-0472">Membrane</keyword>
<dbReference type="InterPro" id="IPR027995">
    <property type="entry name" value="Galactosyl_T_N"/>
</dbReference>
<dbReference type="Gene3D" id="3.90.550.10">
    <property type="entry name" value="Spore Coat Polysaccharide Biosynthesis Protein SpsA, Chain A"/>
    <property type="match status" value="1"/>
</dbReference>
<dbReference type="GO" id="GO:0046525">
    <property type="term" value="F:xylosylprotein 4-beta-galactosyltransferase activity"/>
    <property type="evidence" value="ECO:0007669"/>
    <property type="project" value="UniProtKB-EC"/>
</dbReference>
<comment type="catalytic activity">
    <reaction evidence="15">
        <text>3-O-(beta-D-xylosyl)-L-seryl-[protein] + UDP-alpha-D-galactose = 3-O-(beta-D-galactosyl-(1-&gt;4)-beta-D-xylosyl)-L-seryl-[protein] + UDP + H(+)</text>
        <dbReference type="Rhea" id="RHEA:15297"/>
        <dbReference type="Rhea" id="RHEA-COMP:12567"/>
        <dbReference type="Rhea" id="RHEA-COMP:12570"/>
        <dbReference type="ChEBI" id="CHEBI:15378"/>
        <dbReference type="ChEBI" id="CHEBI:58223"/>
        <dbReference type="ChEBI" id="CHEBI:66914"/>
        <dbReference type="ChEBI" id="CHEBI:132085"/>
        <dbReference type="ChEBI" id="CHEBI:132088"/>
        <dbReference type="EC" id="2.4.1.133"/>
    </reaction>
</comment>
<evidence type="ECO:0000256" key="11">
    <source>
        <dbReference type="ARBA" id="ARBA00023034"/>
    </source>
</evidence>